<organism evidence="3 4">
    <name type="scientific">Streptococcus sanguinis</name>
    <dbReference type="NCBI Taxonomy" id="1305"/>
    <lineage>
        <taxon>Bacteria</taxon>
        <taxon>Bacillati</taxon>
        <taxon>Bacillota</taxon>
        <taxon>Bacilli</taxon>
        <taxon>Lactobacillales</taxon>
        <taxon>Streptococcaceae</taxon>
        <taxon>Streptococcus</taxon>
    </lineage>
</organism>
<keyword evidence="2" id="KW-0472">Membrane</keyword>
<dbReference type="Proteomes" id="UP000277597">
    <property type="component" value="Unassembled WGS sequence"/>
</dbReference>
<accession>A0A3P1S447</accession>
<evidence type="ECO:0000256" key="2">
    <source>
        <dbReference type="SAM" id="Phobius"/>
    </source>
</evidence>
<feature type="compositionally biased region" description="Low complexity" evidence="1">
    <location>
        <begin position="121"/>
        <end position="157"/>
    </location>
</feature>
<sequence length="289" mass="31878">MYKVLKVKDKKVYLGDEWNNLKIIPFENFDFIPEIGDSIELFKKDDIIIPVLNSQNNSPKKRRKSKPVFKNPLYLTIGILFLLVIGIVSFLFLSKQPETKKEAEKIAESTRIPKSNERSHSSSSKHQTQSDSNNSVSSTSTSDNRLAASRSESSSSLESREVTESTNISSSSESTGSPLPKENYAAIVGTWRNTRGDTLVIDTNGKVMLNGNSGSSVLGSNTLRNGAMEFMVGVPSGAGGFGISYIPAGESITTVYSRYNDRSEINRERLIAGQNLDDNPDYVLYRVSN</sequence>
<evidence type="ECO:0000256" key="1">
    <source>
        <dbReference type="SAM" id="MobiDB-lite"/>
    </source>
</evidence>
<feature type="transmembrane region" description="Helical" evidence="2">
    <location>
        <begin position="72"/>
        <end position="93"/>
    </location>
</feature>
<name>A0A3P1S447_STRSA</name>
<feature type="compositionally biased region" description="Low complexity" evidence="1">
    <location>
        <begin position="164"/>
        <end position="177"/>
    </location>
</feature>
<protein>
    <submittedName>
        <fullName evidence="3">Uncharacterized protein</fullName>
    </submittedName>
</protein>
<gene>
    <name evidence="3" type="ORF">EII39_08485</name>
</gene>
<keyword evidence="2" id="KW-0812">Transmembrane</keyword>
<reference evidence="3 4" key="1">
    <citation type="submission" date="2018-11" db="EMBL/GenBank/DDBJ databases">
        <title>Genomes From Bacteria Associated with the Canine Oral Cavity: a Test Case for Automated Genome-Based Taxonomic Assignment.</title>
        <authorList>
            <person name="Coil D.A."/>
            <person name="Jospin G."/>
            <person name="Darling A.E."/>
            <person name="Wallis C."/>
            <person name="Davis I.J."/>
            <person name="Harris S."/>
            <person name="Eisen J.A."/>
            <person name="Holcombe L.J."/>
            <person name="O'Flynn C."/>
        </authorList>
    </citation>
    <scope>NUCLEOTIDE SEQUENCE [LARGE SCALE GENOMIC DNA]</scope>
    <source>
        <strain evidence="3 4">OH953</strain>
    </source>
</reference>
<dbReference type="AlphaFoldDB" id="A0A3P1S447"/>
<comment type="caution">
    <text evidence="3">The sequence shown here is derived from an EMBL/GenBank/DDBJ whole genome shotgun (WGS) entry which is preliminary data.</text>
</comment>
<dbReference type="RefSeq" id="WP_124765602.1">
    <property type="nucleotide sequence ID" value="NZ_RQZI01000009.1"/>
</dbReference>
<proteinExistence type="predicted"/>
<keyword evidence="2" id="KW-1133">Transmembrane helix</keyword>
<feature type="region of interest" description="Disordered" evidence="1">
    <location>
        <begin position="102"/>
        <end position="181"/>
    </location>
</feature>
<evidence type="ECO:0000313" key="4">
    <source>
        <dbReference type="Proteomes" id="UP000277597"/>
    </source>
</evidence>
<dbReference type="EMBL" id="RQZI01000009">
    <property type="protein sequence ID" value="RRC91425.1"/>
    <property type="molecule type" value="Genomic_DNA"/>
</dbReference>
<evidence type="ECO:0000313" key="3">
    <source>
        <dbReference type="EMBL" id="RRC91425.1"/>
    </source>
</evidence>